<evidence type="ECO:0000313" key="1">
    <source>
        <dbReference type="EMBL" id="KAL2849880.1"/>
    </source>
</evidence>
<sequence length="159" mass="17690">MRSHFYLLQLQYSPAILSGTKSISLRKEGIRRPLTSLNSRYDKFAGIGSDLQCADNLKLRSMSYYCLESEQGSLGAGDSYGRRHWDLQPCGAAIGLPKHQSSHTRVVADTDGEHFIHQWEGGERAAVSRHLTGWSNAIVGDAMMIRDRRPIVLQSTAVT</sequence>
<proteinExistence type="predicted"/>
<keyword evidence="2" id="KW-1185">Reference proteome</keyword>
<organism evidence="1 2">
    <name type="scientific">Aspergillus pseudoustus</name>
    <dbReference type="NCBI Taxonomy" id="1810923"/>
    <lineage>
        <taxon>Eukaryota</taxon>
        <taxon>Fungi</taxon>
        <taxon>Dikarya</taxon>
        <taxon>Ascomycota</taxon>
        <taxon>Pezizomycotina</taxon>
        <taxon>Eurotiomycetes</taxon>
        <taxon>Eurotiomycetidae</taxon>
        <taxon>Eurotiales</taxon>
        <taxon>Aspergillaceae</taxon>
        <taxon>Aspergillus</taxon>
        <taxon>Aspergillus subgen. Nidulantes</taxon>
    </lineage>
</organism>
<dbReference type="Proteomes" id="UP001610446">
    <property type="component" value="Unassembled WGS sequence"/>
</dbReference>
<comment type="caution">
    <text evidence="1">The sequence shown here is derived from an EMBL/GenBank/DDBJ whole genome shotgun (WGS) entry which is preliminary data.</text>
</comment>
<gene>
    <name evidence="1" type="ORF">BJY01DRAFT_138328</name>
</gene>
<name>A0ABR4KC67_9EURO</name>
<dbReference type="EMBL" id="JBFXLU010000040">
    <property type="protein sequence ID" value="KAL2849880.1"/>
    <property type="molecule type" value="Genomic_DNA"/>
</dbReference>
<evidence type="ECO:0000313" key="2">
    <source>
        <dbReference type="Proteomes" id="UP001610446"/>
    </source>
</evidence>
<reference evidence="1 2" key="1">
    <citation type="submission" date="2024-07" db="EMBL/GenBank/DDBJ databases">
        <title>Section-level genome sequencing and comparative genomics of Aspergillus sections Usti and Cavernicolus.</title>
        <authorList>
            <consortium name="Lawrence Berkeley National Laboratory"/>
            <person name="Nybo J.L."/>
            <person name="Vesth T.C."/>
            <person name="Theobald S."/>
            <person name="Frisvad J.C."/>
            <person name="Larsen T.O."/>
            <person name="Kjaerboelling I."/>
            <person name="Rothschild-Mancinelli K."/>
            <person name="Lyhne E.K."/>
            <person name="Kogle M.E."/>
            <person name="Barry K."/>
            <person name="Clum A."/>
            <person name="Na H."/>
            <person name="Ledsgaard L."/>
            <person name="Lin J."/>
            <person name="Lipzen A."/>
            <person name="Kuo A."/>
            <person name="Riley R."/>
            <person name="Mondo S."/>
            <person name="Labutti K."/>
            <person name="Haridas S."/>
            <person name="Pangalinan J."/>
            <person name="Salamov A.A."/>
            <person name="Simmons B.A."/>
            <person name="Magnuson J.K."/>
            <person name="Chen J."/>
            <person name="Drula E."/>
            <person name="Henrissat B."/>
            <person name="Wiebenga A."/>
            <person name="Lubbers R.J."/>
            <person name="Gomes A.C."/>
            <person name="Makela M.R."/>
            <person name="Stajich J."/>
            <person name="Grigoriev I.V."/>
            <person name="Mortensen U.H."/>
            <person name="De Vries R.P."/>
            <person name="Baker S.E."/>
            <person name="Andersen M.R."/>
        </authorList>
    </citation>
    <scope>NUCLEOTIDE SEQUENCE [LARGE SCALE GENOMIC DNA]</scope>
    <source>
        <strain evidence="1 2">CBS 123904</strain>
    </source>
</reference>
<accession>A0ABR4KC67</accession>
<protein>
    <submittedName>
        <fullName evidence="1">Uncharacterized protein</fullName>
    </submittedName>
</protein>